<protein>
    <submittedName>
        <fullName evidence="2">Uncharacterized protein</fullName>
    </submittedName>
</protein>
<gene>
    <name evidence="2" type="ORF">GH714_039156</name>
</gene>
<dbReference type="PANTHER" id="PTHR33130">
    <property type="entry name" value="PUTATIVE (DUF1639)-RELATED"/>
    <property type="match status" value="1"/>
</dbReference>
<organism evidence="2 3">
    <name type="scientific">Hevea brasiliensis</name>
    <name type="common">Para rubber tree</name>
    <name type="synonym">Siphonia brasiliensis</name>
    <dbReference type="NCBI Taxonomy" id="3981"/>
    <lineage>
        <taxon>Eukaryota</taxon>
        <taxon>Viridiplantae</taxon>
        <taxon>Streptophyta</taxon>
        <taxon>Embryophyta</taxon>
        <taxon>Tracheophyta</taxon>
        <taxon>Spermatophyta</taxon>
        <taxon>Magnoliopsida</taxon>
        <taxon>eudicotyledons</taxon>
        <taxon>Gunneridae</taxon>
        <taxon>Pentapetalae</taxon>
        <taxon>rosids</taxon>
        <taxon>fabids</taxon>
        <taxon>Malpighiales</taxon>
        <taxon>Euphorbiaceae</taxon>
        <taxon>Crotonoideae</taxon>
        <taxon>Micrandreae</taxon>
        <taxon>Hevea</taxon>
    </lineage>
</organism>
<dbReference type="PANTHER" id="PTHR33130:SF41">
    <property type="entry name" value="NEUROFILAMENT HEAVY POLYPEPTIDE-LIKE"/>
    <property type="match status" value="1"/>
</dbReference>
<feature type="region of interest" description="Disordered" evidence="1">
    <location>
        <begin position="58"/>
        <end position="106"/>
    </location>
</feature>
<feature type="region of interest" description="Disordered" evidence="1">
    <location>
        <begin position="178"/>
        <end position="205"/>
    </location>
</feature>
<reference evidence="2 3" key="1">
    <citation type="journal article" date="2020" name="Mol. Plant">
        <title>The Chromosome-Based Rubber Tree Genome Provides New Insights into Spurge Genome Evolution and Rubber Biosynthesis.</title>
        <authorList>
            <person name="Liu J."/>
            <person name="Shi C."/>
            <person name="Shi C.C."/>
            <person name="Li W."/>
            <person name="Zhang Q.J."/>
            <person name="Zhang Y."/>
            <person name="Li K."/>
            <person name="Lu H.F."/>
            <person name="Shi C."/>
            <person name="Zhu S.T."/>
            <person name="Xiao Z.Y."/>
            <person name="Nan H."/>
            <person name="Yue Y."/>
            <person name="Zhu X.G."/>
            <person name="Wu Y."/>
            <person name="Hong X.N."/>
            <person name="Fan G.Y."/>
            <person name="Tong Y."/>
            <person name="Zhang D."/>
            <person name="Mao C.L."/>
            <person name="Liu Y.L."/>
            <person name="Hao S.J."/>
            <person name="Liu W.Q."/>
            <person name="Lv M.Q."/>
            <person name="Zhang H.B."/>
            <person name="Liu Y."/>
            <person name="Hu-Tang G.R."/>
            <person name="Wang J.P."/>
            <person name="Wang J.H."/>
            <person name="Sun Y.H."/>
            <person name="Ni S.B."/>
            <person name="Chen W.B."/>
            <person name="Zhang X.C."/>
            <person name="Jiao Y.N."/>
            <person name="Eichler E.E."/>
            <person name="Li G.H."/>
            <person name="Liu X."/>
            <person name="Gao L.Z."/>
        </authorList>
    </citation>
    <scope>NUCLEOTIDE SEQUENCE [LARGE SCALE GENOMIC DNA]</scope>
    <source>
        <strain evidence="3">cv. GT1</strain>
        <tissue evidence="2">Leaf</tissue>
    </source>
</reference>
<dbReference type="Proteomes" id="UP000467840">
    <property type="component" value="Chromosome 15"/>
</dbReference>
<evidence type="ECO:0000313" key="3">
    <source>
        <dbReference type="Proteomes" id="UP000467840"/>
    </source>
</evidence>
<proteinExistence type="predicted"/>
<feature type="compositionally biased region" description="Basic and acidic residues" evidence="1">
    <location>
        <begin position="88"/>
        <end position="98"/>
    </location>
</feature>
<feature type="compositionally biased region" description="Basic and acidic residues" evidence="1">
    <location>
        <begin position="58"/>
        <end position="76"/>
    </location>
</feature>
<accession>A0A6A6MSK0</accession>
<dbReference type="EMBL" id="JAAGAX010000005">
    <property type="protein sequence ID" value="KAF2315418.1"/>
    <property type="molecule type" value="Genomic_DNA"/>
</dbReference>
<feature type="compositionally biased region" description="Basic and acidic residues" evidence="1">
    <location>
        <begin position="179"/>
        <end position="205"/>
    </location>
</feature>
<keyword evidence="3" id="KW-1185">Reference proteome</keyword>
<comment type="caution">
    <text evidence="2">The sequence shown here is derived from an EMBL/GenBank/DDBJ whole genome shotgun (WGS) entry which is preliminary data.</text>
</comment>
<name>A0A6A6MSK0_HEVBR</name>
<dbReference type="InterPro" id="IPR012438">
    <property type="entry name" value="DUF1639"/>
</dbReference>
<evidence type="ECO:0000313" key="2">
    <source>
        <dbReference type="EMBL" id="KAF2315418.1"/>
    </source>
</evidence>
<dbReference type="AlphaFoldDB" id="A0A6A6MSK0"/>
<dbReference type="Pfam" id="PF07797">
    <property type="entry name" value="DUF1639"/>
    <property type="match status" value="2"/>
</dbReference>
<sequence>MVFRSASETHQTSPHRDATKYADMASSTLKSHQPLHNFPLQDLKWSMNHTNNHRFRKFAADSSHKSPQRDTAESDGVKTGNYVASPDRVTEKSEKKLGPSDTAVDNSDRKSKIFIRIRTNSSKCADDSVDAGDQTSVVDDAEETITKTWNLRPRRAVIKASDGNGGVPKICGAVALETKAQEPSRPELTRSRNTNDAKVAEKKEKEKEKKLKLSIPLTKEEIEEDVYALTGSKPARRPRRDRSMCRNNLIEGFELDYYYYVNYRNKASVMVEGWSYSAQEWNITMQIKNKLYLSCFDKLWRGIEVLKLSLYVGYRHLHIGWELHKVTCRRLKHRMHANLIGRKIDGQASPKNWNLRPNRSAAWKKREVDQVEVDKRDKNKKMTPSFGITLPKEEIEKDILAIIGAKLPRRKKKKRHQCPERA</sequence>
<evidence type="ECO:0000256" key="1">
    <source>
        <dbReference type="SAM" id="MobiDB-lite"/>
    </source>
</evidence>